<keyword evidence="2" id="KW-1185">Reference proteome</keyword>
<proteinExistence type="predicted"/>
<name>A0A9R1W8P8_LACSA</name>
<evidence type="ECO:0000313" key="2">
    <source>
        <dbReference type="Proteomes" id="UP000235145"/>
    </source>
</evidence>
<protein>
    <submittedName>
        <fullName evidence="1">Uncharacterized protein</fullName>
    </submittedName>
</protein>
<gene>
    <name evidence="1" type="ORF">LSAT_V11C200051210</name>
</gene>
<sequence>MLMGEFGKEVVMKEFGAKKMVVYLIRLSALSVVIKSQDNCLGLHVVATDFSNVQLLNKRYTTNLYNFSICRWSFLEIQHIDTSTTNKMRLPKKV</sequence>
<organism evidence="1 2">
    <name type="scientific">Lactuca sativa</name>
    <name type="common">Garden lettuce</name>
    <dbReference type="NCBI Taxonomy" id="4236"/>
    <lineage>
        <taxon>Eukaryota</taxon>
        <taxon>Viridiplantae</taxon>
        <taxon>Streptophyta</taxon>
        <taxon>Embryophyta</taxon>
        <taxon>Tracheophyta</taxon>
        <taxon>Spermatophyta</taxon>
        <taxon>Magnoliopsida</taxon>
        <taxon>eudicotyledons</taxon>
        <taxon>Gunneridae</taxon>
        <taxon>Pentapetalae</taxon>
        <taxon>asterids</taxon>
        <taxon>campanulids</taxon>
        <taxon>Asterales</taxon>
        <taxon>Asteraceae</taxon>
        <taxon>Cichorioideae</taxon>
        <taxon>Cichorieae</taxon>
        <taxon>Lactucinae</taxon>
        <taxon>Lactuca</taxon>
    </lineage>
</organism>
<evidence type="ECO:0000313" key="1">
    <source>
        <dbReference type="EMBL" id="KAJ0220621.1"/>
    </source>
</evidence>
<accession>A0A9R1W8P8</accession>
<dbReference type="Proteomes" id="UP000235145">
    <property type="component" value="Unassembled WGS sequence"/>
</dbReference>
<dbReference type="EMBL" id="NBSK02000002">
    <property type="protein sequence ID" value="KAJ0220621.1"/>
    <property type="molecule type" value="Genomic_DNA"/>
</dbReference>
<comment type="caution">
    <text evidence="1">The sequence shown here is derived from an EMBL/GenBank/DDBJ whole genome shotgun (WGS) entry which is preliminary data.</text>
</comment>
<reference evidence="1 2" key="1">
    <citation type="journal article" date="2017" name="Nat. Commun.">
        <title>Genome assembly with in vitro proximity ligation data and whole-genome triplication in lettuce.</title>
        <authorList>
            <person name="Reyes-Chin-Wo S."/>
            <person name="Wang Z."/>
            <person name="Yang X."/>
            <person name="Kozik A."/>
            <person name="Arikit S."/>
            <person name="Song C."/>
            <person name="Xia L."/>
            <person name="Froenicke L."/>
            <person name="Lavelle D.O."/>
            <person name="Truco M.J."/>
            <person name="Xia R."/>
            <person name="Zhu S."/>
            <person name="Xu C."/>
            <person name="Xu H."/>
            <person name="Xu X."/>
            <person name="Cox K."/>
            <person name="Korf I."/>
            <person name="Meyers B.C."/>
            <person name="Michelmore R.W."/>
        </authorList>
    </citation>
    <scope>NUCLEOTIDE SEQUENCE [LARGE SCALE GENOMIC DNA]</scope>
    <source>
        <strain evidence="2">cv. Salinas</strain>
        <tissue evidence="1">Seedlings</tissue>
    </source>
</reference>
<dbReference type="AlphaFoldDB" id="A0A9R1W8P8"/>